<dbReference type="Pfam" id="PF00990">
    <property type="entry name" value="GGDEF"/>
    <property type="match status" value="1"/>
</dbReference>
<dbReference type="InterPro" id="IPR029787">
    <property type="entry name" value="Nucleotide_cyclase"/>
</dbReference>
<feature type="transmembrane region" description="Helical" evidence="3">
    <location>
        <begin position="185"/>
        <end position="207"/>
    </location>
</feature>
<evidence type="ECO:0000259" key="4">
    <source>
        <dbReference type="PROSITE" id="PS50887"/>
    </source>
</evidence>
<dbReference type="InterPro" id="IPR000160">
    <property type="entry name" value="GGDEF_dom"/>
</dbReference>
<dbReference type="PROSITE" id="PS50887">
    <property type="entry name" value="GGDEF"/>
    <property type="match status" value="1"/>
</dbReference>
<dbReference type="AlphaFoldDB" id="A0A7W9ZCI9"/>
<reference evidence="5 6" key="1">
    <citation type="submission" date="2020-08" db="EMBL/GenBank/DDBJ databases">
        <title>Genomic Encyclopedia of Type Strains, Phase IV (KMG-IV): sequencing the most valuable type-strain genomes for metagenomic binning, comparative biology and taxonomic classification.</title>
        <authorList>
            <person name="Goeker M."/>
        </authorList>
    </citation>
    <scope>NUCLEOTIDE SEQUENCE [LARGE SCALE GENOMIC DNA]</scope>
    <source>
        <strain evidence="5 6">DSM 11590</strain>
    </source>
</reference>
<accession>A0A7W9ZCI9</accession>
<name>A0A7W9ZCI9_NOVIT</name>
<evidence type="ECO:0000256" key="2">
    <source>
        <dbReference type="ARBA" id="ARBA00034247"/>
    </source>
</evidence>
<protein>
    <recommendedName>
        <fullName evidence="1">diguanylate cyclase</fullName>
        <ecNumber evidence="1">2.7.7.65</ecNumber>
    </recommendedName>
</protein>
<dbReference type="CDD" id="cd01949">
    <property type="entry name" value="GGDEF"/>
    <property type="match status" value="1"/>
</dbReference>
<dbReference type="RefSeq" id="WP_184260043.1">
    <property type="nucleotide sequence ID" value="NZ_JACIIX010000001.1"/>
</dbReference>
<dbReference type="Proteomes" id="UP000544872">
    <property type="component" value="Unassembled WGS sequence"/>
</dbReference>
<evidence type="ECO:0000313" key="6">
    <source>
        <dbReference type="Proteomes" id="UP000544872"/>
    </source>
</evidence>
<dbReference type="EC" id="2.7.7.65" evidence="1"/>
<gene>
    <name evidence="5" type="ORF">FHS48_000126</name>
</gene>
<feature type="transmembrane region" description="Helical" evidence="3">
    <location>
        <begin position="298"/>
        <end position="317"/>
    </location>
</feature>
<dbReference type="Gene3D" id="3.30.70.270">
    <property type="match status" value="1"/>
</dbReference>
<sequence>MAAPVVFSGASLLSAVLWLAGYTAAGYAGLALTTLPGTWLTLVWLPSGIGLAAVWALGARIGLPLVALGSLLINASGIFAARPPAVSVPEALLLLVAVAALDTVQTAVAARLWGLCGPSGLRGDPRQTAPLPSSGSCLTWSLPIYGRFALAALAGPALTCWALVLLAHASGYAPAADTAGLLSETVMLTVADALGIVLVVPALAGLLRGLASARGHWALGEDVGSALGYGLLALVPVGLALEVPEALALLAPMVALALLRHRLLGVALASLFAALSVMVLAVHGVFPGDGDADVSLDRLNLIILCLTLTLLLLGVACEQMHQERQLLADRVALRTHELSEALAMAERMGQTDLLTGLGNRRALQDCLMHEAAVASRRPGGEDPDLSLVVVNLDGFRRLNEQYGAALGDRVLVAAAEALSHLCRGTDTLFRSSAGEFTLVCRSTPEDGAAVLARKLAAAVSALSLPVQEPRAESDLPAFLAGLTGATDLTVPQGERIRLSACFGIAALRSGEDWEHWQRRADEALQEARSEGVGRIRTG</sequence>
<feature type="transmembrane region" description="Helical" evidence="3">
    <location>
        <begin position="263"/>
        <end position="286"/>
    </location>
</feature>
<proteinExistence type="predicted"/>
<dbReference type="NCBIfam" id="TIGR00254">
    <property type="entry name" value="GGDEF"/>
    <property type="match status" value="1"/>
</dbReference>
<keyword evidence="3" id="KW-0472">Membrane</keyword>
<feature type="transmembrane region" description="Helical" evidence="3">
    <location>
        <begin position="63"/>
        <end position="80"/>
    </location>
</feature>
<dbReference type="SMART" id="SM00267">
    <property type="entry name" value="GGDEF"/>
    <property type="match status" value="1"/>
</dbReference>
<comment type="catalytic activity">
    <reaction evidence="2">
        <text>2 GTP = 3',3'-c-di-GMP + 2 diphosphate</text>
        <dbReference type="Rhea" id="RHEA:24898"/>
        <dbReference type="ChEBI" id="CHEBI:33019"/>
        <dbReference type="ChEBI" id="CHEBI:37565"/>
        <dbReference type="ChEBI" id="CHEBI:58805"/>
        <dbReference type="EC" id="2.7.7.65"/>
    </reaction>
</comment>
<feature type="transmembrane region" description="Helical" evidence="3">
    <location>
        <begin position="12"/>
        <end position="32"/>
    </location>
</feature>
<dbReference type="InterPro" id="IPR043128">
    <property type="entry name" value="Rev_trsase/Diguanyl_cyclase"/>
</dbReference>
<feature type="transmembrane region" description="Helical" evidence="3">
    <location>
        <begin position="148"/>
        <end position="173"/>
    </location>
</feature>
<feature type="domain" description="GGDEF" evidence="4">
    <location>
        <begin position="383"/>
        <end position="538"/>
    </location>
</feature>
<dbReference type="PANTHER" id="PTHR45138:SF9">
    <property type="entry name" value="DIGUANYLATE CYCLASE DGCM-RELATED"/>
    <property type="match status" value="1"/>
</dbReference>
<keyword evidence="6" id="KW-1185">Reference proteome</keyword>
<dbReference type="EMBL" id="JACIIX010000001">
    <property type="protein sequence ID" value="MBB6208745.1"/>
    <property type="molecule type" value="Genomic_DNA"/>
</dbReference>
<feature type="transmembrane region" description="Helical" evidence="3">
    <location>
        <begin position="92"/>
        <end position="113"/>
    </location>
</feature>
<organism evidence="5 6">
    <name type="scientific">Novispirillum itersonii</name>
    <name type="common">Aquaspirillum itersonii</name>
    <dbReference type="NCBI Taxonomy" id="189"/>
    <lineage>
        <taxon>Bacteria</taxon>
        <taxon>Pseudomonadati</taxon>
        <taxon>Pseudomonadota</taxon>
        <taxon>Alphaproteobacteria</taxon>
        <taxon>Rhodospirillales</taxon>
        <taxon>Novispirillaceae</taxon>
        <taxon>Novispirillum</taxon>
    </lineage>
</organism>
<keyword evidence="3" id="KW-0812">Transmembrane</keyword>
<evidence type="ECO:0000256" key="3">
    <source>
        <dbReference type="SAM" id="Phobius"/>
    </source>
</evidence>
<dbReference type="InterPro" id="IPR050469">
    <property type="entry name" value="Diguanylate_Cyclase"/>
</dbReference>
<comment type="caution">
    <text evidence="5">The sequence shown here is derived from an EMBL/GenBank/DDBJ whole genome shotgun (WGS) entry which is preliminary data.</text>
</comment>
<dbReference type="SUPFAM" id="SSF55073">
    <property type="entry name" value="Nucleotide cyclase"/>
    <property type="match status" value="1"/>
</dbReference>
<keyword evidence="3" id="KW-1133">Transmembrane helix</keyword>
<feature type="transmembrane region" description="Helical" evidence="3">
    <location>
        <begin position="39"/>
        <end position="57"/>
    </location>
</feature>
<feature type="transmembrane region" description="Helical" evidence="3">
    <location>
        <begin position="227"/>
        <end position="251"/>
    </location>
</feature>
<evidence type="ECO:0000256" key="1">
    <source>
        <dbReference type="ARBA" id="ARBA00012528"/>
    </source>
</evidence>
<dbReference type="GO" id="GO:0052621">
    <property type="term" value="F:diguanylate cyclase activity"/>
    <property type="evidence" value="ECO:0007669"/>
    <property type="project" value="UniProtKB-EC"/>
</dbReference>
<dbReference type="PANTHER" id="PTHR45138">
    <property type="entry name" value="REGULATORY COMPONENTS OF SENSORY TRANSDUCTION SYSTEM"/>
    <property type="match status" value="1"/>
</dbReference>
<evidence type="ECO:0000313" key="5">
    <source>
        <dbReference type="EMBL" id="MBB6208745.1"/>
    </source>
</evidence>